<keyword evidence="1" id="KW-0732">Signal</keyword>
<organism evidence="2 3">
    <name type="scientific">Manganibacter manganicus</name>
    <dbReference type="NCBI Taxonomy" id="1873176"/>
    <lineage>
        <taxon>Bacteria</taxon>
        <taxon>Pseudomonadati</taxon>
        <taxon>Pseudomonadota</taxon>
        <taxon>Alphaproteobacteria</taxon>
        <taxon>Hyphomicrobiales</taxon>
        <taxon>Phyllobacteriaceae</taxon>
        <taxon>Manganibacter</taxon>
    </lineage>
</organism>
<feature type="signal peptide" evidence="1">
    <location>
        <begin position="1"/>
        <end position="34"/>
    </location>
</feature>
<gene>
    <name evidence="2" type="ORF">BFN67_00500</name>
</gene>
<dbReference type="PANTHER" id="PTHR37952">
    <property type="match status" value="1"/>
</dbReference>
<dbReference type="PIRSF" id="PIRSF003174">
    <property type="entry name" value="CreA"/>
    <property type="match status" value="1"/>
</dbReference>
<comment type="caution">
    <text evidence="2">The sequence shown here is derived from an EMBL/GenBank/DDBJ whole genome shotgun (WGS) entry which is preliminary data.</text>
</comment>
<protein>
    <submittedName>
        <fullName evidence="2">CREA protein</fullName>
    </submittedName>
</protein>
<accession>A0A1V8RW42</accession>
<evidence type="ECO:0000313" key="2">
    <source>
        <dbReference type="EMBL" id="OQM77365.1"/>
    </source>
</evidence>
<dbReference type="PANTHER" id="PTHR37952:SF2">
    <property type="entry name" value="PROTEIN CREA"/>
    <property type="match status" value="1"/>
</dbReference>
<feature type="chain" id="PRO_5012415688" evidence="1">
    <location>
        <begin position="35"/>
        <end position="174"/>
    </location>
</feature>
<dbReference type="Pfam" id="PF05981">
    <property type="entry name" value="CreA"/>
    <property type="match status" value="1"/>
</dbReference>
<dbReference type="Proteomes" id="UP000191905">
    <property type="component" value="Unassembled WGS sequence"/>
</dbReference>
<dbReference type="AlphaFoldDB" id="A0A1V8RW42"/>
<evidence type="ECO:0000313" key="3">
    <source>
        <dbReference type="Proteomes" id="UP000191905"/>
    </source>
</evidence>
<proteinExistence type="predicted"/>
<dbReference type="EMBL" id="MDET01000001">
    <property type="protein sequence ID" value="OQM77365.1"/>
    <property type="molecule type" value="Genomic_DNA"/>
</dbReference>
<dbReference type="InterPro" id="IPR010292">
    <property type="entry name" value="Uncharacterised_CreA"/>
</dbReference>
<dbReference type="STRING" id="1873176.BFN67_00500"/>
<sequence>MSCRRTLDRRTTLGKLRRGIMVLSFAACISPAIADEVGKVGVDWIGNDIVVEAIKDPKVDGVTCHVAYFDRSMIDRLKEGNWFEDPSNTAISCQQTGPITIGDIDLSEKGEEVFKQGISLIWKKQVVNRIYDKGNDTLVYLSHTRQVQGGSAKMSLSTVPLYKQNVVWTKGKPK</sequence>
<name>A0A1V8RW42_9HYPH</name>
<reference evidence="2 3" key="1">
    <citation type="journal article" date="2016" name="Int. J. Syst. Evol. Microbiol.">
        <title>Pseudaminobacter manganicus sp. nov., isolated from sludge of a manganese mine.</title>
        <authorList>
            <person name="Li J."/>
            <person name="Huang J."/>
            <person name="Liao S."/>
            <person name="Wang G."/>
        </authorList>
    </citation>
    <scope>NUCLEOTIDE SEQUENCE [LARGE SCALE GENOMIC DNA]</scope>
    <source>
        <strain evidence="2 3">JH-7</strain>
    </source>
</reference>
<dbReference type="GO" id="GO:0005829">
    <property type="term" value="C:cytosol"/>
    <property type="evidence" value="ECO:0007669"/>
    <property type="project" value="TreeGrafter"/>
</dbReference>
<evidence type="ECO:0000256" key="1">
    <source>
        <dbReference type="SAM" id="SignalP"/>
    </source>
</evidence>
<keyword evidence="3" id="KW-1185">Reference proteome</keyword>